<accession>A0A316E925</accession>
<organism evidence="2 3">
    <name type="scientific">Maribacter polysiphoniae</name>
    <dbReference type="NCBI Taxonomy" id="429344"/>
    <lineage>
        <taxon>Bacteria</taxon>
        <taxon>Pseudomonadati</taxon>
        <taxon>Bacteroidota</taxon>
        <taxon>Flavobacteriia</taxon>
        <taxon>Flavobacteriales</taxon>
        <taxon>Flavobacteriaceae</taxon>
        <taxon>Maribacter</taxon>
    </lineage>
</organism>
<dbReference type="Proteomes" id="UP000651837">
    <property type="component" value="Unassembled WGS sequence"/>
</dbReference>
<dbReference type="Proteomes" id="UP000245667">
    <property type="component" value="Unassembled WGS sequence"/>
</dbReference>
<dbReference type="PROSITE" id="PS51257">
    <property type="entry name" value="PROKAR_LIPOPROTEIN"/>
    <property type="match status" value="1"/>
</dbReference>
<evidence type="ECO:0000313" key="3">
    <source>
        <dbReference type="Proteomes" id="UP000245667"/>
    </source>
</evidence>
<dbReference type="RefSeq" id="WP_109654811.1">
    <property type="nucleotide sequence ID" value="NZ_JACWLN010000015.1"/>
</dbReference>
<evidence type="ECO:0000313" key="1">
    <source>
        <dbReference type="EMBL" id="MBD1262973.1"/>
    </source>
</evidence>
<dbReference type="EMBL" id="QGGQ01000015">
    <property type="protein sequence ID" value="PWK19390.1"/>
    <property type="molecule type" value="Genomic_DNA"/>
</dbReference>
<sequence length="223" mass="25893">MKISKLILLSLLFIGCKTEKKEVKPAAEKTYTLVEKIANAHGFKAWKNVGELRFTFNVDRDSSHFERSWIWDIDNNQVTSMTQNDTVTYQRSQRDSIAHAINGGFINDKFWLLAPFNLVWDKGNYTYEHHENEVAPLSKKPMHKLTIVYGSEGGYTPGDAYDFFFGDDFLIKEWVYRKENQPEASLVTTWEDYIEKGGLQIAQTHTNEEGFTLFFTNLEVKKK</sequence>
<reference evidence="1 4" key="2">
    <citation type="submission" date="2020-07" db="EMBL/GenBank/DDBJ databases">
        <title>The draft genome sequence of Maribacter polysiphoniae KCTC 22021.</title>
        <authorList>
            <person name="Mu L."/>
        </authorList>
    </citation>
    <scope>NUCLEOTIDE SEQUENCE [LARGE SCALE GENOMIC DNA]</scope>
    <source>
        <strain evidence="1 4">KCTC 22021</strain>
    </source>
</reference>
<reference evidence="2 3" key="1">
    <citation type="submission" date="2018-05" db="EMBL/GenBank/DDBJ databases">
        <title>Genomic Encyclopedia of Archaeal and Bacterial Type Strains, Phase II (KMG-II): from individual species to whole genera.</title>
        <authorList>
            <person name="Goeker M."/>
        </authorList>
    </citation>
    <scope>NUCLEOTIDE SEQUENCE [LARGE SCALE GENOMIC DNA]</scope>
    <source>
        <strain evidence="2 3">DSM 23514</strain>
    </source>
</reference>
<name>A0A316E925_9FLAO</name>
<dbReference type="AlphaFoldDB" id="A0A316E925"/>
<proteinExistence type="predicted"/>
<protein>
    <submittedName>
        <fullName evidence="2">Uncharacterized protein</fullName>
    </submittedName>
</protein>
<evidence type="ECO:0000313" key="2">
    <source>
        <dbReference type="EMBL" id="PWK19390.1"/>
    </source>
</evidence>
<gene>
    <name evidence="1" type="ORF">HZY62_20445</name>
    <name evidence="2" type="ORF">LX92_04243</name>
</gene>
<evidence type="ECO:0000313" key="4">
    <source>
        <dbReference type="Proteomes" id="UP000651837"/>
    </source>
</evidence>
<keyword evidence="4" id="KW-1185">Reference proteome</keyword>
<dbReference type="EMBL" id="JACWLN010000015">
    <property type="protein sequence ID" value="MBD1262973.1"/>
    <property type="molecule type" value="Genomic_DNA"/>
</dbReference>
<dbReference type="OrthoDB" id="892266at2"/>
<comment type="caution">
    <text evidence="2">The sequence shown here is derived from an EMBL/GenBank/DDBJ whole genome shotgun (WGS) entry which is preliminary data.</text>
</comment>